<comment type="caution">
    <text evidence="2">The sequence shown here is derived from an EMBL/GenBank/DDBJ whole genome shotgun (WGS) entry which is preliminary data.</text>
</comment>
<dbReference type="PANTHER" id="PTHR31435:SF9">
    <property type="entry name" value="PROTEIN NATD1"/>
    <property type="match status" value="1"/>
</dbReference>
<reference evidence="2 3" key="1">
    <citation type="submission" date="2022-09" db="EMBL/GenBank/DDBJ databases">
        <title>New species of Phenylobacterium.</title>
        <authorList>
            <person name="Mieszkin S."/>
        </authorList>
    </citation>
    <scope>NUCLEOTIDE SEQUENCE [LARGE SCALE GENOMIC DNA]</scope>
    <source>
        <strain evidence="2 3">HK31-G</strain>
    </source>
</reference>
<dbReference type="InterPro" id="IPR031165">
    <property type="entry name" value="GNAT_YJDJ"/>
</dbReference>
<dbReference type="Proteomes" id="UP001598130">
    <property type="component" value="Unassembled WGS sequence"/>
</dbReference>
<proteinExistence type="predicted"/>
<dbReference type="PROSITE" id="PS51729">
    <property type="entry name" value="GNAT_YJDJ"/>
    <property type="match status" value="1"/>
</dbReference>
<evidence type="ECO:0000313" key="2">
    <source>
        <dbReference type="EMBL" id="MFD3264114.1"/>
    </source>
</evidence>
<dbReference type="EMBL" id="JAOTJD010000014">
    <property type="protein sequence ID" value="MFD3264114.1"/>
    <property type="molecule type" value="Genomic_DNA"/>
</dbReference>
<organism evidence="2 3">
    <name type="scientific">Phenylobacterium ferrooxidans</name>
    <dbReference type="NCBI Taxonomy" id="2982689"/>
    <lineage>
        <taxon>Bacteria</taxon>
        <taxon>Pseudomonadati</taxon>
        <taxon>Pseudomonadota</taxon>
        <taxon>Alphaproteobacteria</taxon>
        <taxon>Caulobacterales</taxon>
        <taxon>Caulobacteraceae</taxon>
        <taxon>Phenylobacterium</taxon>
    </lineage>
</organism>
<dbReference type="PANTHER" id="PTHR31435">
    <property type="entry name" value="PROTEIN NATD1"/>
    <property type="match status" value="1"/>
</dbReference>
<accession>A0ABW6CM15</accession>
<dbReference type="InterPro" id="IPR016181">
    <property type="entry name" value="Acyl_CoA_acyltransferase"/>
</dbReference>
<name>A0ABW6CM15_9CAUL</name>
<feature type="domain" description="N-acetyltransferase" evidence="1">
    <location>
        <begin position="10"/>
        <end position="95"/>
    </location>
</feature>
<dbReference type="Pfam" id="PF14542">
    <property type="entry name" value="Acetyltransf_CG"/>
    <property type="match status" value="1"/>
</dbReference>
<keyword evidence="3" id="KW-1185">Reference proteome</keyword>
<dbReference type="RefSeq" id="WP_377369539.1">
    <property type="nucleotide sequence ID" value="NZ_JAOTJD010000014.1"/>
</dbReference>
<protein>
    <submittedName>
        <fullName evidence="2">N-acetyltransferase</fullName>
    </submittedName>
</protein>
<dbReference type="SUPFAM" id="SSF55729">
    <property type="entry name" value="Acyl-CoA N-acyltransferases (Nat)"/>
    <property type="match status" value="1"/>
</dbReference>
<dbReference type="Gene3D" id="3.40.630.30">
    <property type="match status" value="1"/>
</dbReference>
<gene>
    <name evidence="2" type="ORF">OCL97_09085</name>
</gene>
<sequence length="105" mass="11452">MAADDDLTVTMNTDTSRFEVQLGGETAFAEYRLKGDTITFPHTVVPDAFAGKGVGARLVQAGLAYAKENKLWVKPTCSFFHACIAKRPELHELVPPDMREGLATP</sequence>
<evidence type="ECO:0000313" key="3">
    <source>
        <dbReference type="Proteomes" id="UP001598130"/>
    </source>
</evidence>
<dbReference type="InterPro" id="IPR045057">
    <property type="entry name" value="Gcn5-rel_NAT"/>
</dbReference>
<evidence type="ECO:0000259" key="1">
    <source>
        <dbReference type="PROSITE" id="PS51729"/>
    </source>
</evidence>